<name>A0ABX0T0P0_9PSEU</name>
<keyword evidence="1" id="KW-1133">Transmembrane helix</keyword>
<gene>
    <name evidence="2" type="ORF">FHX46_005334</name>
</gene>
<evidence type="ECO:0008006" key="4">
    <source>
        <dbReference type="Google" id="ProtNLM"/>
    </source>
</evidence>
<keyword evidence="1" id="KW-0812">Transmembrane</keyword>
<feature type="transmembrane region" description="Helical" evidence="1">
    <location>
        <begin position="184"/>
        <end position="200"/>
    </location>
</feature>
<evidence type="ECO:0000256" key="1">
    <source>
        <dbReference type="SAM" id="Phobius"/>
    </source>
</evidence>
<feature type="transmembrane region" description="Helical" evidence="1">
    <location>
        <begin position="270"/>
        <end position="296"/>
    </location>
</feature>
<dbReference type="Proteomes" id="UP000754495">
    <property type="component" value="Unassembled WGS sequence"/>
</dbReference>
<feature type="transmembrane region" description="Helical" evidence="1">
    <location>
        <begin position="308"/>
        <end position="328"/>
    </location>
</feature>
<evidence type="ECO:0000313" key="2">
    <source>
        <dbReference type="EMBL" id="NIH82804.1"/>
    </source>
</evidence>
<protein>
    <recommendedName>
        <fullName evidence="4">Glycosyltransferase RgtA/B/C/D-like domain-containing protein</fullName>
    </recommendedName>
</protein>
<dbReference type="EMBL" id="JAANOU010000001">
    <property type="protein sequence ID" value="NIH82804.1"/>
    <property type="molecule type" value="Genomic_DNA"/>
</dbReference>
<reference evidence="2 3" key="1">
    <citation type="submission" date="2020-03" db="EMBL/GenBank/DDBJ databases">
        <title>Sequencing the genomes of 1000 actinobacteria strains.</title>
        <authorList>
            <person name="Klenk H.-P."/>
        </authorList>
    </citation>
    <scope>NUCLEOTIDE SEQUENCE [LARGE SCALE GENOMIC DNA]</scope>
    <source>
        <strain evidence="2 3">DSM 45668</strain>
    </source>
</reference>
<feature type="transmembrane region" description="Helical" evidence="1">
    <location>
        <begin position="21"/>
        <end position="39"/>
    </location>
</feature>
<feature type="transmembrane region" description="Helical" evidence="1">
    <location>
        <begin position="229"/>
        <end position="250"/>
    </location>
</feature>
<feature type="transmembrane region" description="Helical" evidence="1">
    <location>
        <begin position="206"/>
        <end position="222"/>
    </location>
</feature>
<feature type="transmembrane region" description="Helical" evidence="1">
    <location>
        <begin position="97"/>
        <end position="116"/>
    </location>
</feature>
<feature type="transmembrane region" description="Helical" evidence="1">
    <location>
        <begin position="123"/>
        <end position="143"/>
    </location>
</feature>
<accession>A0ABX0T0P0</accession>
<comment type="caution">
    <text evidence="2">The sequence shown here is derived from an EMBL/GenBank/DDBJ whole genome shotgun (WGS) entry which is preliminary data.</text>
</comment>
<sequence length="544" mass="56648">MTKPATAPPVAAAPAVRGHRLWPAGTLAAVLGLAGLWWWSGPAPMSAPWDVFILLDGGYRITEGQVPGTDFGNPIGPLVYGLVSVGMRMQAVPSLTAVVYAGLLFLAIAAPLAWFVARRRLPAAAAAGFTVFTALLVLAARPLGYSPWITTYAMLYNRYGWVLYSTLLLLVLIRSRGPLTARRAVTDGLVLGLLLGLMFFGKANFFAAGVVAVVAGLVLGTLRRSVRLGVAALAAFLGVVAVMRLAFGIRLTGYLADLVHAGASQGGQRLGMLVTSAAYTAPVLLLAAAVVGVLAVRARRRQLPARPLAEVAVAAGFVWVSSVLVASANTAEHGDLPALVVIPLLLVPVLPTAAPRALGAAGLAVLVAAAAGPIAGKDALSLARAVGGHESVASPPVSQRIDSPGLRDFVVPADARWQTAYRTAGAVPAMIDDGIAVLRRHAGPADTVSTLALANPFSFALSLPPATGGPLWWDVGISFDTSTHPTPEEAFGTTKWVMIPRIVDGQGCCTETVTALRQIYGPYLAQHFTEVETTADWVLLGRTR</sequence>
<keyword evidence="3" id="KW-1185">Reference proteome</keyword>
<evidence type="ECO:0000313" key="3">
    <source>
        <dbReference type="Proteomes" id="UP000754495"/>
    </source>
</evidence>
<keyword evidence="1" id="KW-0472">Membrane</keyword>
<feature type="transmembrane region" description="Helical" evidence="1">
    <location>
        <begin position="357"/>
        <end position="376"/>
    </location>
</feature>
<dbReference type="RefSeq" id="WP_167120421.1">
    <property type="nucleotide sequence ID" value="NZ_JAANOU010000001.1"/>
</dbReference>
<feature type="transmembrane region" description="Helical" evidence="1">
    <location>
        <begin position="155"/>
        <end position="172"/>
    </location>
</feature>
<proteinExistence type="predicted"/>
<organism evidence="2 3">
    <name type="scientific">Amycolatopsis viridis</name>
    <dbReference type="NCBI Taxonomy" id="185678"/>
    <lineage>
        <taxon>Bacteria</taxon>
        <taxon>Bacillati</taxon>
        <taxon>Actinomycetota</taxon>
        <taxon>Actinomycetes</taxon>
        <taxon>Pseudonocardiales</taxon>
        <taxon>Pseudonocardiaceae</taxon>
        <taxon>Amycolatopsis</taxon>
    </lineage>
</organism>